<keyword evidence="1" id="KW-0732">Signal</keyword>
<feature type="chain" id="PRO_5039892209" description="Carboxypeptidase regulatory-like domain-containing protein" evidence="1">
    <location>
        <begin position="17"/>
        <end position="412"/>
    </location>
</feature>
<comment type="caution">
    <text evidence="2">The sequence shown here is derived from an EMBL/GenBank/DDBJ whole genome shotgun (WGS) entry which is preliminary data.</text>
</comment>
<dbReference type="Proteomes" id="UP000265618">
    <property type="component" value="Unassembled WGS sequence"/>
</dbReference>
<evidence type="ECO:0000313" key="3">
    <source>
        <dbReference type="Proteomes" id="UP000265618"/>
    </source>
</evidence>
<accession>A0A9K3GGQ8</accession>
<dbReference type="AlphaFoldDB" id="A0A9K3GGQ8"/>
<dbReference type="Gene3D" id="2.60.40.1120">
    <property type="entry name" value="Carboxypeptidase-like, regulatory domain"/>
    <property type="match status" value="1"/>
</dbReference>
<proteinExistence type="predicted"/>
<dbReference type="OrthoDB" id="25654at2759"/>
<dbReference type="SUPFAM" id="SSF49478">
    <property type="entry name" value="Cna protein B-type domain"/>
    <property type="match status" value="1"/>
</dbReference>
<name>A0A9K3GGQ8_9EUKA</name>
<evidence type="ECO:0008006" key="4">
    <source>
        <dbReference type="Google" id="ProtNLM"/>
    </source>
</evidence>
<reference evidence="2 3" key="1">
    <citation type="journal article" date="2018" name="PLoS ONE">
        <title>The draft genome of Kipferlia bialata reveals reductive genome evolution in fornicate parasites.</title>
        <authorList>
            <person name="Tanifuji G."/>
            <person name="Takabayashi S."/>
            <person name="Kume K."/>
            <person name="Takagi M."/>
            <person name="Nakayama T."/>
            <person name="Kamikawa R."/>
            <person name="Inagaki Y."/>
            <person name="Hashimoto T."/>
        </authorList>
    </citation>
    <scope>NUCLEOTIDE SEQUENCE [LARGE SCALE GENOMIC DNA]</scope>
    <source>
        <strain evidence="2">NY0173</strain>
    </source>
</reference>
<keyword evidence="3" id="KW-1185">Reference proteome</keyword>
<dbReference type="Pfam" id="PF13620">
    <property type="entry name" value="CarboxypepD_reg"/>
    <property type="match status" value="1"/>
</dbReference>
<gene>
    <name evidence="2" type="ORF">KIPB_003539</name>
</gene>
<organism evidence="2 3">
    <name type="scientific">Kipferlia bialata</name>
    <dbReference type="NCBI Taxonomy" id="797122"/>
    <lineage>
        <taxon>Eukaryota</taxon>
        <taxon>Metamonada</taxon>
        <taxon>Carpediemonas-like organisms</taxon>
        <taxon>Kipferlia</taxon>
    </lineage>
</organism>
<dbReference type="Gene3D" id="2.60.120.380">
    <property type="match status" value="1"/>
</dbReference>
<sequence length="412" mass="44533">MFAACVCLLLLGVALCAPPEIANQFKGDVDVTVPFIGSMSGVVYYDLDGNRQRQDFGGRFGTTIQIDDGNLEVSYQISCPPRGNNCQCALMDDFSPVWNLDLPPFSTYVGDEDIDGVSTQHWHFDMGPVTFDEWIAMGAGDKDPNTPAKLIMNSIGIQSEMDFSNVNVNFPLTDDLFDVTLYNCPPPVPPVFWSMSGYCQDSTNLSAISGASVTATGVNTGNVYTATTSSSGAYTISDMIEDDYTLSMDKDGYYPGSSLVQLDHNIAAGTGADLFLSPVLTVGSYRFILTWDSHPRDLDLYAQDPAGCSAYYGRKVCASGVHLDVDRTAGWGPETMTFDSPMQSGTYTVWVRKYSSDGDMTTSGAQVEVYDDSGLVDTVDIVEANCQTGKTGWMIGTVAGADGTWSQNSYCY</sequence>
<protein>
    <recommendedName>
        <fullName evidence="4">Carboxypeptidase regulatory-like domain-containing protein</fullName>
    </recommendedName>
</protein>
<evidence type="ECO:0000256" key="1">
    <source>
        <dbReference type="SAM" id="SignalP"/>
    </source>
</evidence>
<feature type="signal peptide" evidence="1">
    <location>
        <begin position="1"/>
        <end position="16"/>
    </location>
</feature>
<dbReference type="EMBL" id="BDIP01000685">
    <property type="protein sequence ID" value="GIQ82408.1"/>
    <property type="molecule type" value="Genomic_DNA"/>
</dbReference>
<evidence type="ECO:0000313" key="2">
    <source>
        <dbReference type="EMBL" id="GIQ82408.1"/>
    </source>
</evidence>